<accession>A0A938XU38</accession>
<dbReference type="EMBL" id="JAFBDQ010000014">
    <property type="protein sequence ID" value="MBM7557568.1"/>
    <property type="molecule type" value="Genomic_DNA"/>
</dbReference>
<dbReference type="RefSeq" id="WP_204702317.1">
    <property type="nucleotide sequence ID" value="NZ_JAFBDQ010000014.1"/>
</dbReference>
<evidence type="ECO:0000313" key="3">
    <source>
        <dbReference type="EMBL" id="MBM7557568.1"/>
    </source>
</evidence>
<dbReference type="Gene3D" id="2.30.110.10">
    <property type="entry name" value="Electron Transport, Fmn-binding Protein, Chain A"/>
    <property type="match status" value="1"/>
</dbReference>
<dbReference type="AlphaFoldDB" id="A0A938XU38"/>
<dbReference type="GO" id="GO:0016646">
    <property type="term" value="F:oxidoreductase activity, acting on the CH-NH group of donors, NAD or NADP as acceptor"/>
    <property type="evidence" value="ECO:0007669"/>
    <property type="project" value="UniProtKB-ARBA"/>
</dbReference>
<dbReference type="SUPFAM" id="SSF50475">
    <property type="entry name" value="FMN-binding split barrel"/>
    <property type="match status" value="1"/>
</dbReference>
<protein>
    <submittedName>
        <fullName evidence="3">Flavin reductase (DIM6/NTAB) family NADH-FMN oxidoreductase RutF</fullName>
    </submittedName>
</protein>
<dbReference type="InterPro" id="IPR002563">
    <property type="entry name" value="Flavin_Rdtase-like_dom"/>
</dbReference>
<feature type="domain" description="Flavin reductase like" evidence="2">
    <location>
        <begin position="23"/>
        <end position="166"/>
    </location>
</feature>
<dbReference type="InterPro" id="IPR052174">
    <property type="entry name" value="Flavoredoxin"/>
</dbReference>
<organism evidence="3 4">
    <name type="scientific">Halanaerobacter jeridensis</name>
    <dbReference type="NCBI Taxonomy" id="706427"/>
    <lineage>
        <taxon>Bacteria</taxon>
        <taxon>Bacillati</taxon>
        <taxon>Bacillota</taxon>
        <taxon>Clostridia</taxon>
        <taxon>Halanaerobiales</taxon>
        <taxon>Halobacteroidaceae</taxon>
        <taxon>Halanaerobacter</taxon>
    </lineage>
</organism>
<evidence type="ECO:0000256" key="1">
    <source>
        <dbReference type="ARBA" id="ARBA00038054"/>
    </source>
</evidence>
<evidence type="ECO:0000259" key="2">
    <source>
        <dbReference type="Pfam" id="PF01613"/>
    </source>
</evidence>
<dbReference type="Pfam" id="PF01613">
    <property type="entry name" value="Flavin_Reduct"/>
    <property type="match status" value="1"/>
</dbReference>
<evidence type="ECO:0000313" key="4">
    <source>
        <dbReference type="Proteomes" id="UP000774000"/>
    </source>
</evidence>
<comment type="caution">
    <text evidence="3">The sequence shown here is derived from an EMBL/GenBank/DDBJ whole genome shotgun (WGS) entry which is preliminary data.</text>
</comment>
<dbReference type="PANTHER" id="PTHR43567">
    <property type="entry name" value="FLAVOREDOXIN-RELATED-RELATED"/>
    <property type="match status" value="1"/>
</dbReference>
<proteinExistence type="inferred from homology"/>
<reference evidence="3" key="1">
    <citation type="submission" date="2021-01" db="EMBL/GenBank/DDBJ databases">
        <title>Genomic Encyclopedia of Type Strains, Phase IV (KMG-IV): sequencing the most valuable type-strain genomes for metagenomic binning, comparative biology and taxonomic classification.</title>
        <authorList>
            <person name="Goeker M."/>
        </authorList>
    </citation>
    <scope>NUCLEOTIDE SEQUENCE</scope>
    <source>
        <strain evidence="3">DSM 23230</strain>
    </source>
</reference>
<sequence length="169" mass="19456">MKKIEYNQFAEEALDAIADSGAFLTVKTEDDLNTMTIGWGSISYMWGKPVFIAMVRDSRYTYELLETTNQFTVSIPFADAMKEELAFCGSKSGREHDKFSECDLNTTKAKEIESPLINGCDVHYECKLRFKQKMDPDNLDPALDEEWYSSDEGYHMFYFGEIVSCHKEE</sequence>
<dbReference type="InterPro" id="IPR012349">
    <property type="entry name" value="Split_barrel_FMN-bd"/>
</dbReference>
<comment type="similarity">
    <text evidence="1">Belongs to the flavoredoxin family.</text>
</comment>
<dbReference type="Proteomes" id="UP000774000">
    <property type="component" value="Unassembled WGS sequence"/>
</dbReference>
<dbReference type="PANTHER" id="PTHR43567:SF5">
    <property type="entry name" value="HYPOTHETICAL CYTOSOLIC PROTEIN"/>
    <property type="match status" value="1"/>
</dbReference>
<gene>
    <name evidence="3" type="ORF">JOC47_002434</name>
</gene>
<dbReference type="GO" id="GO:0010181">
    <property type="term" value="F:FMN binding"/>
    <property type="evidence" value="ECO:0007669"/>
    <property type="project" value="InterPro"/>
</dbReference>
<name>A0A938XU38_9FIRM</name>
<keyword evidence="4" id="KW-1185">Reference proteome</keyword>